<organism evidence="2 3">
    <name type="scientific">Maritimibacter harenae</name>
    <dbReference type="NCBI Taxonomy" id="2606218"/>
    <lineage>
        <taxon>Bacteria</taxon>
        <taxon>Pseudomonadati</taxon>
        <taxon>Pseudomonadota</taxon>
        <taxon>Alphaproteobacteria</taxon>
        <taxon>Rhodobacterales</taxon>
        <taxon>Roseobacteraceae</taxon>
        <taxon>Maritimibacter</taxon>
    </lineage>
</organism>
<feature type="chain" id="PRO_5032884939" description="Cytochrome c domain-containing protein" evidence="1">
    <location>
        <begin position="21"/>
        <end position="173"/>
    </location>
</feature>
<dbReference type="RefSeq" id="WP_161349974.1">
    <property type="nucleotide sequence ID" value="NZ_WTUX01000005.1"/>
</dbReference>
<evidence type="ECO:0000313" key="2">
    <source>
        <dbReference type="EMBL" id="MZR11856.1"/>
    </source>
</evidence>
<accession>A0A845LWW7</accession>
<dbReference type="SUPFAM" id="SSF46626">
    <property type="entry name" value="Cytochrome c"/>
    <property type="match status" value="1"/>
</dbReference>
<proteinExistence type="predicted"/>
<name>A0A845LWW7_9RHOB</name>
<comment type="caution">
    <text evidence="2">The sequence shown here is derived from an EMBL/GenBank/DDBJ whole genome shotgun (WGS) entry which is preliminary data.</text>
</comment>
<gene>
    <name evidence="2" type="ORF">GQE99_02350</name>
</gene>
<evidence type="ECO:0000313" key="3">
    <source>
        <dbReference type="Proteomes" id="UP000467322"/>
    </source>
</evidence>
<reference evidence="2 3" key="1">
    <citation type="submission" date="2019-12" db="EMBL/GenBank/DDBJ databases">
        <title>Maritimibacter sp. nov. sp. isolated from sea sand.</title>
        <authorList>
            <person name="Kim J."/>
            <person name="Jeong S.E."/>
            <person name="Jung H.S."/>
            <person name="Jeon C.O."/>
        </authorList>
    </citation>
    <scope>NUCLEOTIDE SEQUENCE [LARGE SCALE GENOMIC DNA]</scope>
    <source>
        <strain evidence="2 3">DP07</strain>
    </source>
</reference>
<dbReference type="GO" id="GO:0009055">
    <property type="term" value="F:electron transfer activity"/>
    <property type="evidence" value="ECO:0007669"/>
    <property type="project" value="InterPro"/>
</dbReference>
<evidence type="ECO:0000256" key="1">
    <source>
        <dbReference type="SAM" id="SignalP"/>
    </source>
</evidence>
<feature type="signal peptide" evidence="1">
    <location>
        <begin position="1"/>
        <end position="20"/>
    </location>
</feature>
<keyword evidence="1" id="KW-0732">Signal</keyword>
<sequence>MTRLAILFTLSLVLASPLRAQDDLFDFIPAGGRSIVERLLDRAPALADTLTQPRDAEAWSALLDDPAYGLDDWTRRTAAEYLAYAGAITDPADLPWDGRDMTLARCQSCHIVTVVVTQARTREAWLGTLNKPSHVEVPLSEAERGQLADYLVVNGGLPIDAIPPALRAGGASY</sequence>
<protein>
    <recommendedName>
        <fullName evidence="4">Cytochrome c domain-containing protein</fullName>
    </recommendedName>
</protein>
<keyword evidence="3" id="KW-1185">Reference proteome</keyword>
<evidence type="ECO:0008006" key="4">
    <source>
        <dbReference type="Google" id="ProtNLM"/>
    </source>
</evidence>
<dbReference type="Gene3D" id="1.10.760.10">
    <property type="entry name" value="Cytochrome c-like domain"/>
    <property type="match status" value="1"/>
</dbReference>
<dbReference type="InterPro" id="IPR036909">
    <property type="entry name" value="Cyt_c-like_dom_sf"/>
</dbReference>
<dbReference type="Proteomes" id="UP000467322">
    <property type="component" value="Unassembled WGS sequence"/>
</dbReference>
<dbReference type="EMBL" id="WTUX01000005">
    <property type="protein sequence ID" value="MZR11856.1"/>
    <property type="molecule type" value="Genomic_DNA"/>
</dbReference>
<dbReference type="GO" id="GO:0020037">
    <property type="term" value="F:heme binding"/>
    <property type="evidence" value="ECO:0007669"/>
    <property type="project" value="InterPro"/>
</dbReference>
<dbReference type="AlphaFoldDB" id="A0A845LWW7"/>